<dbReference type="Pfam" id="PF19782">
    <property type="entry name" value="DUF6267"/>
    <property type="match status" value="1"/>
</dbReference>
<dbReference type="InterPro" id="IPR046234">
    <property type="entry name" value="DUF6267"/>
</dbReference>
<accession>A0A6J5L6J1</accession>
<gene>
    <name evidence="1" type="ORF">UFOVP112_260</name>
</gene>
<sequence>MRLDFINTILVEARAGAQPHPEDSIFDGQASAQQALSSLAYVIKNPGSVTIKFDGMPALIFGRLRDGRFTIQDKYMFDAKYFADSPKAWEKYDLNKKSGKTRPDLYQKVANIWAGLEQAVGNSPGFFWGDLLWSQPLKPKGNMFVFKPNVVEYHIPVKSDLGKQIVGRIGGIVVHQYFADDGAQPQQWNGQGLKLDGTVAVLTPSAGIKFKLDDPVQLHKAATNAVSQYGQVTESFLTGLDGVAKAAIQKYMNHRITGQTNQELVDWLATNVSKVQYKKLLGEEGHGYLAQNINGVKGLFAIWNALYAFKENLAQQLEQQVQGIEQYVNGQKEGEGFVFNTPQGLVKLVQRGSFSRALFAKE</sequence>
<protein>
    <submittedName>
        <fullName evidence="1">Uncharacterized protein</fullName>
    </submittedName>
</protein>
<reference evidence="1" key="1">
    <citation type="submission" date="2020-04" db="EMBL/GenBank/DDBJ databases">
        <authorList>
            <person name="Chiriac C."/>
            <person name="Salcher M."/>
            <person name="Ghai R."/>
            <person name="Kavagutti S V."/>
        </authorList>
    </citation>
    <scope>NUCLEOTIDE SEQUENCE</scope>
</reference>
<dbReference type="EMBL" id="LR796233">
    <property type="protein sequence ID" value="CAB4129162.1"/>
    <property type="molecule type" value="Genomic_DNA"/>
</dbReference>
<evidence type="ECO:0000313" key="1">
    <source>
        <dbReference type="EMBL" id="CAB4129162.1"/>
    </source>
</evidence>
<name>A0A6J5L6J1_9CAUD</name>
<organism evidence="1">
    <name type="scientific">uncultured Caudovirales phage</name>
    <dbReference type="NCBI Taxonomy" id="2100421"/>
    <lineage>
        <taxon>Viruses</taxon>
        <taxon>Duplodnaviria</taxon>
        <taxon>Heunggongvirae</taxon>
        <taxon>Uroviricota</taxon>
        <taxon>Caudoviricetes</taxon>
        <taxon>Peduoviridae</taxon>
        <taxon>Maltschvirus</taxon>
        <taxon>Maltschvirus maltsch</taxon>
    </lineage>
</organism>
<proteinExistence type="predicted"/>